<reference evidence="5 6" key="1">
    <citation type="journal article" date="2024" name="Int. J. Syst. Evol. Microbiol.">
        <title>Paenibacillus hexagrammi sp. nov., a novel bacterium isolated from the gut content of Hexagrammos agrammus.</title>
        <authorList>
            <person name="Jung H.K."/>
            <person name="Kim D.G."/>
            <person name="Zin H."/>
            <person name="Park J."/>
            <person name="Jung H."/>
            <person name="Kim Y.O."/>
            <person name="Kong H.J."/>
            <person name="Kim J.W."/>
            <person name="Kim Y.S."/>
        </authorList>
    </citation>
    <scope>NUCLEOTIDE SEQUENCE [LARGE SCALE GENOMIC DNA]</scope>
    <source>
        <strain evidence="5 6">YPD9-1</strain>
    </source>
</reference>
<dbReference type="Proteomes" id="UP001649230">
    <property type="component" value="Chromosome"/>
</dbReference>
<dbReference type="PANTHER" id="PTHR15108">
    <property type="entry name" value="N-ACYLGLUCOSAMINE-2-EPIMERASE"/>
    <property type="match status" value="1"/>
</dbReference>
<keyword evidence="3 4" id="KW-0413">Isomerase</keyword>
<dbReference type="InterPro" id="IPR010819">
    <property type="entry name" value="AGE/CE"/>
</dbReference>
<dbReference type="Gene3D" id="1.50.10.10">
    <property type="match status" value="1"/>
</dbReference>
<comment type="function">
    <text evidence="4">Catalyzes the reversible epimerization of cellobiose to 4-O-beta-D-glucopyranosyl-D-mannose (Glc-Man).</text>
</comment>
<evidence type="ECO:0000256" key="2">
    <source>
        <dbReference type="ARBA" id="ARBA00008558"/>
    </source>
</evidence>
<evidence type="ECO:0000313" key="5">
    <source>
        <dbReference type="EMBL" id="UJF32724.1"/>
    </source>
</evidence>
<evidence type="ECO:0000256" key="3">
    <source>
        <dbReference type="ARBA" id="ARBA00023235"/>
    </source>
</evidence>
<keyword evidence="6" id="KW-1185">Reference proteome</keyword>
<dbReference type="InterPro" id="IPR012341">
    <property type="entry name" value="6hp_glycosidase-like_sf"/>
</dbReference>
<comment type="catalytic activity">
    <reaction evidence="1 4">
        <text>D-cellobiose = beta-D-glucosyl-(1-&gt;4)-D-mannopyranose</text>
        <dbReference type="Rhea" id="RHEA:23384"/>
        <dbReference type="ChEBI" id="CHEBI:17057"/>
        <dbReference type="ChEBI" id="CHEBI:47931"/>
        <dbReference type="EC" id="5.1.3.11"/>
    </reaction>
</comment>
<dbReference type="HAMAP" id="MF_00929">
    <property type="entry name" value="Cellobiose_2_epim"/>
    <property type="match status" value="1"/>
</dbReference>
<dbReference type="InterPro" id="IPR008928">
    <property type="entry name" value="6-hairpin_glycosidase_sf"/>
</dbReference>
<organism evidence="5 6">
    <name type="scientific">Paenibacillus hexagrammi</name>
    <dbReference type="NCBI Taxonomy" id="2908839"/>
    <lineage>
        <taxon>Bacteria</taxon>
        <taxon>Bacillati</taxon>
        <taxon>Bacillota</taxon>
        <taxon>Bacilli</taxon>
        <taxon>Bacillales</taxon>
        <taxon>Paenibacillaceae</taxon>
        <taxon>Paenibacillus</taxon>
    </lineage>
</organism>
<dbReference type="EC" id="5.1.3.11" evidence="4"/>
<evidence type="ECO:0000256" key="4">
    <source>
        <dbReference type="HAMAP-Rule" id="MF_00929"/>
    </source>
</evidence>
<protein>
    <recommendedName>
        <fullName evidence="4">Cellobiose 2-epimerase</fullName>
        <shortName evidence="4">CE</shortName>
        <ecNumber evidence="4">5.1.3.11</ecNumber>
    </recommendedName>
</protein>
<comment type="similarity">
    <text evidence="4">Belongs to the cellobiose 2-epimerase family.</text>
</comment>
<proteinExistence type="inferred from homology"/>
<dbReference type="RefSeq" id="WP_235119067.1">
    <property type="nucleotide sequence ID" value="NZ_CP090978.1"/>
</dbReference>
<sequence length="407" mass="46728">MTTSHTISQTKSDLLHSMHKEAQQILAFWANHTQDLEHGGFIGAIDSDMTVQSKSPKGLVLNSRILWTFSKGYRLLKNDEYLQIAGRAYEYLSKHFYDSTYGGYYWSVDYQGQPLETRKHIYGQAFTLYALSEYHMACGSAEALERAQKLYAEMEAYCYDSVNKGYFEAFSRNWSLPVAEERLNIYTQDDAKSMNSHLHIMEAYTNLLRAWDFPHLRNKLKELIEVTIDHIVDRPKGAFALYFDEKWQVKSDEISYGHDIEGSWLLDEAAHVLGDEGLISRVKQIALEMAEAVYEHGLDTDGALWNEANGEGEIIDSDKDWWPQAEAVVGFINAYTSSGDEKFVHAAVKAWEFIENTLIDKEHGEWFGKVSKDGIPYADYQKTNAWKCPYHNGRACFEIIERLGHSE</sequence>
<gene>
    <name evidence="5" type="ORF">L0M14_24405</name>
</gene>
<accession>A0ABY3SHM6</accession>
<dbReference type="Pfam" id="PF07221">
    <property type="entry name" value="GlcNAc_2-epim"/>
    <property type="match status" value="1"/>
</dbReference>
<evidence type="ECO:0000313" key="6">
    <source>
        <dbReference type="Proteomes" id="UP001649230"/>
    </source>
</evidence>
<dbReference type="SUPFAM" id="SSF48208">
    <property type="entry name" value="Six-hairpin glycosidases"/>
    <property type="match status" value="1"/>
</dbReference>
<dbReference type="InterPro" id="IPR028584">
    <property type="entry name" value="Cellobiose_2_epim"/>
</dbReference>
<comment type="similarity">
    <text evidence="2">Belongs to the N-acylglucosamine 2-epimerase family.</text>
</comment>
<name>A0ABY3SHM6_9BACL</name>
<dbReference type="EMBL" id="CP090978">
    <property type="protein sequence ID" value="UJF32724.1"/>
    <property type="molecule type" value="Genomic_DNA"/>
</dbReference>
<evidence type="ECO:0000256" key="1">
    <source>
        <dbReference type="ARBA" id="ARBA00001470"/>
    </source>
</evidence>